<evidence type="ECO:0000256" key="3">
    <source>
        <dbReference type="ARBA" id="ARBA00023136"/>
    </source>
</evidence>
<dbReference type="InterPro" id="IPR020846">
    <property type="entry name" value="MFS_dom"/>
</dbReference>
<feature type="domain" description="Major facilitator superfamily (MFS) profile" evidence="5">
    <location>
        <begin position="20"/>
        <end position="412"/>
    </location>
</feature>
<feature type="transmembrane region" description="Helical" evidence="4">
    <location>
        <begin position="297"/>
        <end position="314"/>
    </location>
</feature>
<sequence>MSTHKNNAAIDLTEFRQGWRIVILAVVGVAISINAALLYGFGTLVVPLEQAFGWSKSELQASITFLFGGAVISLQLVGWFNLRYGMKRVTLISLVLLSLGYLATTQLQGSIWSMYLAFALLPIIGMGALAVTWTQLLSLWFDRNRGLALAIGLSGTGITAATIPRLMSWGIEHWDWRAAFVILALLNLMVLLPLTLLWFRVQGGQAAKRQHTGNELLGLPGMSFKEGMSSRKFWTCNLALALVISSIVGMVTSTVPMLQSRGLSAGDANLIFSFFGVSLIFGRVLIGYLLDRLWPPGIAAFSLALPAIGCLIYLGGTPDFALLMLAAVMIGFGAGAEFDIAAFLVARYFGLREYGRLFGVHQGLNTVASALAPLLFALMLSRTGSYTSMLLYSMACSLIGPLLLLTLGRVPHFSAQPIPATATTV</sequence>
<dbReference type="Pfam" id="PF07690">
    <property type="entry name" value="MFS_1"/>
    <property type="match status" value="1"/>
</dbReference>
<feature type="transmembrane region" description="Helical" evidence="4">
    <location>
        <begin position="114"/>
        <end position="134"/>
    </location>
</feature>
<dbReference type="Gene3D" id="1.20.1250.20">
    <property type="entry name" value="MFS general substrate transporter like domains"/>
    <property type="match status" value="2"/>
</dbReference>
<feature type="transmembrane region" description="Helical" evidence="4">
    <location>
        <begin position="386"/>
        <end position="407"/>
    </location>
</feature>
<evidence type="ECO:0000259" key="5">
    <source>
        <dbReference type="PROSITE" id="PS50850"/>
    </source>
</evidence>
<gene>
    <name evidence="6" type="ORF">SAMN05216190_12542</name>
</gene>
<feature type="transmembrane region" description="Helical" evidence="4">
    <location>
        <begin position="320"/>
        <end position="345"/>
    </location>
</feature>
<evidence type="ECO:0000256" key="4">
    <source>
        <dbReference type="SAM" id="Phobius"/>
    </source>
</evidence>
<keyword evidence="7" id="KW-1185">Reference proteome</keyword>
<feature type="transmembrane region" description="Helical" evidence="4">
    <location>
        <begin position="357"/>
        <end position="380"/>
    </location>
</feature>
<dbReference type="InterPro" id="IPR036259">
    <property type="entry name" value="MFS_trans_sf"/>
</dbReference>
<dbReference type="PANTHER" id="PTHR11360">
    <property type="entry name" value="MONOCARBOXYLATE TRANSPORTER"/>
    <property type="match status" value="1"/>
</dbReference>
<dbReference type="Proteomes" id="UP000198784">
    <property type="component" value="Unassembled WGS sequence"/>
</dbReference>
<organism evidence="6 7">
    <name type="scientific">Pseudomonas borbori</name>
    <dbReference type="NCBI Taxonomy" id="289003"/>
    <lineage>
        <taxon>Bacteria</taxon>
        <taxon>Pseudomonadati</taxon>
        <taxon>Pseudomonadota</taxon>
        <taxon>Gammaproteobacteria</taxon>
        <taxon>Pseudomonadales</taxon>
        <taxon>Pseudomonadaceae</taxon>
        <taxon>Pseudomonas</taxon>
    </lineage>
</organism>
<keyword evidence="2 4" id="KW-1133">Transmembrane helix</keyword>
<dbReference type="InterPro" id="IPR011701">
    <property type="entry name" value="MFS"/>
</dbReference>
<feature type="transmembrane region" description="Helical" evidence="4">
    <location>
        <begin position="89"/>
        <end position="108"/>
    </location>
</feature>
<dbReference type="STRING" id="289003.SAMN05216190_12542"/>
<protein>
    <submittedName>
        <fullName evidence="6">Predicted arabinose efflux permease, MFS family</fullName>
    </submittedName>
</protein>
<dbReference type="OrthoDB" id="3199327at2"/>
<reference evidence="7" key="1">
    <citation type="submission" date="2016-10" db="EMBL/GenBank/DDBJ databases">
        <authorList>
            <person name="Varghese N."/>
            <person name="Submissions S."/>
        </authorList>
    </citation>
    <scope>NUCLEOTIDE SEQUENCE [LARGE SCALE GENOMIC DNA]</scope>
    <source>
        <strain evidence="7">DSM 17834</strain>
    </source>
</reference>
<evidence type="ECO:0000256" key="2">
    <source>
        <dbReference type="ARBA" id="ARBA00022989"/>
    </source>
</evidence>
<feature type="transmembrane region" description="Helical" evidence="4">
    <location>
        <begin position="61"/>
        <end position="82"/>
    </location>
</feature>
<keyword evidence="1 4" id="KW-0812">Transmembrane</keyword>
<evidence type="ECO:0000313" key="7">
    <source>
        <dbReference type="Proteomes" id="UP000198784"/>
    </source>
</evidence>
<dbReference type="InterPro" id="IPR050327">
    <property type="entry name" value="Proton-linked_MCT"/>
</dbReference>
<dbReference type="RefSeq" id="WP_090503297.1">
    <property type="nucleotide sequence ID" value="NZ_FOWX01000025.1"/>
</dbReference>
<dbReference type="PROSITE" id="PS50850">
    <property type="entry name" value="MFS"/>
    <property type="match status" value="1"/>
</dbReference>
<proteinExistence type="predicted"/>
<feature type="transmembrane region" description="Helical" evidence="4">
    <location>
        <begin position="178"/>
        <end position="199"/>
    </location>
</feature>
<feature type="transmembrane region" description="Helical" evidence="4">
    <location>
        <begin position="238"/>
        <end position="258"/>
    </location>
</feature>
<feature type="transmembrane region" description="Helical" evidence="4">
    <location>
        <begin position="146"/>
        <end position="166"/>
    </location>
</feature>
<evidence type="ECO:0000256" key="1">
    <source>
        <dbReference type="ARBA" id="ARBA00022692"/>
    </source>
</evidence>
<name>A0A1I5UGC3_9PSED</name>
<accession>A0A1I5UGC3</accession>
<dbReference type="AlphaFoldDB" id="A0A1I5UGC3"/>
<feature type="transmembrane region" description="Helical" evidence="4">
    <location>
        <begin position="270"/>
        <end position="290"/>
    </location>
</feature>
<dbReference type="PANTHER" id="PTHR11360:SF290">
    <property type="entry name" value="MONOCARBOXYLATE MFS PERMEASE"/>
    <property type="match status" value="1"/>
</dbReference>
<evidence type="ECO:0000313" key="6">
    <source>
        <dbReference type="EMBL" id="SFP94325.1"/>
    </source>
</evidence>
<keyword evidence="3 4" id="KW-0472">Membrane</keyword>
<dbReference type="SUPFAM" id="SSF103473">
    <property type="entry name" value="MFS general substrate transporter"/>
    <property type="match status" value="1"/>
</dbReference>
<dbReference type="CDD" id="cd17355">
    <property type="entry name" value="MFS_YcxA_like"/>
    <property type="match status" value="1"/>
</dbReference>
<dbReference type="GO" id="GO:0022857">
    <property type="term" value="F:transmembrane transporter activity"/>
    <property type="evidence" value="ECO:0007669"/>
    <property type="project" value="InterPro"/>
</dbReference>
<feature type="transmembrane region" description="Helical" evidence="4">
    <location>
        <begin position="21"/>
        <end position="41"/>
    </location>
</feature>
<dbReference type="EMBL" id="FOWX01000025">
    <property type="protein sequence ID" value="SFP94325.1"/>
    <property type="molecule type" value="Genomic_DNA"/>
</dbReference>